<dbReference type="SUPFAM" id="SSF51445">
    <property type="entry name" value="(Trans)glycosidases"/>
    <property type="match status" value="1"/>
</dbReference>
<sequence length="636" mass="72658">MANVDRFENWPVYNGKLGFKLEKDRTAFRLWAPSATQAAVNFFEDGYFSQRHDRMYMTRKAEGVYELSVNRNLEGTYYTYTIVTGGVEYEFQDPYSVATGPNGKRSLIIDLRKTDPEGWDKDKAPEKQNENIIYELHVKDFTYQRFNGIKEENKGKYLGLTEKNTVLLNDSSQKTGLSYLKDLGVTHVQLMPVYDFASVDELGSDEHFNWGYDPDNFNVPEGSYSSDPIHGEVRIKELKSMIKALHDEGIRVIMDVVYNHTYHLDSCLFKSEPWYFYRQNADGSASNGSGCGNDIASERPMVHKYILSSVLYWAEEYHMDGFRFDLMGLLDTGLLNDIRAKLDERYGKGEKLMYGEPWGAAGTSVKEGFQLADRNALVLLDKNIGAFCDTTRDLIKGSNFESTASGFANGGSVDLNLLKHAVTGWSIGDWHFRTKAPSQTISYVSSHDDWCLWDKLTLTVDPKENFLGLEKTTLRANRFAAALYFTMQGSLFFLSGEECARTKIGIKNTYNSPLYINRFDWVRARKAKELVDYYKGLIRLRKSLPALYDKSEKAKERLKDFQILAKKTIKITLDNRGDSPYEEIVLFYFGDGNTSVKLEETYFKLLDGERSDYMDSKEEISGTLSSHGQEVVLLAR</sequence>
<comment type="caution">
    <text evidence="3">The sequence shown here is derived from an EMBL/GenBank/DDBJ whole genome shotgun (WGS) entry which is preliminary data.</text>
</comment>
<evidence type="ECO:0000313" key="3">
    <source>
        <dbReference type="EMBL" id="HIV98849.1"/>
    </source>
</evidence>
<dbReference type="Proteomes" id="UP000823936">
    <property type="component" value="Unassembled WGS sequence"/>
</dbReference>
<keyword evidence="3" id="KW-0326">Glycosidase</keyword>
<comment type="similarity">
    <text evidence="1">Belongs to the glycosyl hydrolase 13 family.</text>
</comment>
<evidence type="ECO:0000256" key="1">
    <source>
        <dbReference type="ARBA" id="ARBA00008061"/>
    </source>
</evidence>
<dbReference type="InterPro" id="IPR006047">
    <property type="entry name" value="GH13_cat_dom"/>
</dbReference>
<reference evidence="3" key="2">
    <citation type="submission" date="2021-04" db="EMBL/GenBank/DDBJ databases">
        <authorList>
            <person name="Gilroy R."/>
        </authorList>
    </citation>
    <scope>NUCLEOTIDE SEQUENCE</scope>
    <source>
        <strain evidence="3">Gambia11-129</strain>
    </source>
</reference>
<proteinExistence type="inferred from homology"/>
<dbReference type="InterPro" id="IPR004193">
    <property type="entry name" value="Glyco_hydro_13_N"/>
</dbReference>
<dbReference type="Gene3D" id="2.60.40.10">
    <property type="entry name" value="Immunoglobulins"/>
    <property type="match status" value="1"/>
</dbReference>
<dbReference type="Pfam" id="PF00128">
    <property type="entry name" value="Alpha-amylase"/>
    <property type="match status" value="1"/>
</dbReference>
<dbReference type="InterPro" id="IPR013783">
    <property type="entry name" value="Ig-like_fold"/>
</dbReference>
<dbReference type="SUPFAM" id="SSF81296">
    <property type="entry name" value="E set domains"/>
    <property type="match status" value="1"/>
</dbReference>
<evidence type="ECO:0000259" key="2">
    <source>
        <dbReference type="SMART" id="SM00642"/>
    </source>
</evidence>
<dbReference type="SMART" id="SM00642">
    <property type="entry name" value="Aamy"/>
    <property type="match status" value="1"/>
</dbReference>
<dbReference type="CDD" id="cd02860">
    <property type="entry name" value="E_set_Pullulanase"/>
    <property type="match status" value="1"/>
</dbReference>
<reference evidence="3" key="1">
    <citation type="journal article" date="2021" name="PeerJ">
        <title>Extensive microbial diversity within the chicken gut microbiome revealed by metagenomics and culture.</title>
        <authorList>
            <person name="Gilroy R."/>
            <person name="Ravi A."/>
            <person name="Getino M."/>
            <person name="Pursley I."/>
            <person name="Horton D.L."/>
            <person name="Alikhan N.F."/>
            <person name="Baker D."/>
            <person name="Gharbi K."/>
            <person name="Hall N."/>
            <person name="Watson M."/>
            <person name="Adriaenssens E.M."/>
            <person name="Foster-Nyarko E."/>
            <person name="Jarju S."/>
            <person name="Secka A."/>
            <person name="Antonio M."/>
            <person name="Oren A."/>
            <person name="Chaudhuri R.R."/>
            <person name="La Ragione R."/>
            <person name="Hildebrand F."/>
            <person name="Pallen M.J."/>
        </authorList>
    </citation>
    <scope>NUCLEOTIDE SEQUENCE</scope>
    <source>
        <strain evidence="3">Gambia11-129</strain>
    </source>
</reference>
<protein>
    <submittedName>
        <fullName evidence="3">Type I pullulanase</fullName>
        <ecNumber evidence="3">3.2.1.41</ecNumber>
    </submittedName>
</protein>
<dbReference type="GO" id="GO:0051060">
    <property type="term" value="F:pullulanase activity"/>
    <property type="evidence" value="ECO:0007669"/>
    <property type="project" value="UniProtKB-EC"/>
</dbReference>
<dbReference type="InterPro" id="IPR017853">
    <property type="entry name" value="GH"/>
</dbReference>
<gene>
    <name evidence="3" type="primary">pulA</name>
    <name evidence="3" type="ORF">IAB12_03590</name>
</gene>
<dbReference type="InterPro" id="IPR014756">
    <property type="entry name" value="Ig_E-set"/>
</dbReference>
<dbReference type="CDD" id="cd11341">
    <property type="entry name" value="AmyAc_Pullulanase_LD-like"/>
    <property type="match status" value="1"/>
</dbReference>
<dbReference type="Gene3D" id="3.20.20.80">
    <property type="entry name" value="Glycosidases"/>
    <property type="match status" value="1"/>
</dbReference>
<name>A0A9D1TMN3_9SPIO</name>
<evidence type="ECO:0000313" key="4">
    <source>
        <dbReference type="Proteomes" id="UP000823936"/>
    </source>
</evidence>
<dbReference type="PANTHER" id="PTHR43002">
    <property type="entry name" value="GLYCOGEN DEBRANCHING ENZYME"/>
    <property type="match status" value="1"/>
</dbReference>
<dbReference type="Pfam" id="PF02922">
    <property type="entry name" value="CBM_48"/>
    <property type="match status" value="1"/>
</dbReference>
<dbReference type="InterPro" id="IPR011840">
    <property type="entry name" value="PulA_typeI"/>
</dbReference>
<dbReference type="GO" id="GO:0005975">
    <property type="term" value="P:carbohydrate metabolic process"/>
    <property type="evidence" value="ECO:0007669"/>
    <property type="project" value="InterPro"/>
</dbReference>
<organism evidence="3 4">
    <name type="scientific">Candidatus Ornithospirochaeta avicola</name>
    <dbReference type="NCBI Taxonomy" id="2840896"/>
    <lineage>
        <taxon>Bacteria</taxon>
        <taxon>Pseudomonadati</taxon>
        <taxon>Spirochaetota</taxon>
        <taxon>Spirochaetia</taxon>
        <taxon>Spirochaetales</taxon>
        <taxon>Spirochaetaceae</taxon>
        <taxon>Spirochaetaceae incertae sedis</taxon>
        <taxon>Candidatus Ornithospirochaeta</taxon>
    </lineage>
</organism>
<keyword evidence="3" id="KW-0378">Hydrolase</keyword>
<dbReference type="NCBIfam" id="TIGR02104">
    <property type="entry name" value="pulA_typeI"/>
    <property type="match status" value="1"/>
</dbReference>
<accession>A0A9D1TMN3</accession>
<dbReference type="AlphaFoldDB" id="A0A9D1TMN3"/>
<dbReference type="EC" id="3.2.1.41" evidence="3"/>
<dbReference type="EMBL" id="DXHU01000015">
    <property type="protein sequence ID" value="HIV98849.1"/>
    <property type="molecule type" value="Genomic_DNA"/>
</dbReference>
<feature type="domain" description="Glycosyl hydrolase family 13 catalytic" evidence="2">
    <location>
        <begin position="165"/>
        <end position="541"/>
    </location>
</feature>